<comment type="similarity">
    <text evidence="2">Belongs to the bHLH protein family.</text>
</comment>
<dbReference type="RefSeq" id="XP_010936187.1">
    <property type="nucleotide sequence ID" value="XM_010937885.1"/>
</dbReference>
<organism evidence="8 9">
    <name type="scientific">Elaeis guineensis var. tenera</name>
    <name type="common">Oil palm</name>
    <dbReference type="NCBI Taxonomy" id="51953"/>
    <lineage>
        <taxon>Eukaryota</taxon>
        <taxon>Viridiplantae</taxon>
        <taxon>Streptophyta</taxon>
        <taxon>Embryophyta</taxon>
        <taxon>Tracheophyta</taxon>
        <taxon>Spermatophyta</taxon>
        <taxon>Magnoliopsida</taxon>
        <taxon>Liliopsida</taxon>
        <taxon>Arecaceae</taxon>
        <taxon>Arecoideae</taxon>
        <taxon>Cocoseae</taxon>
        <taxon>Elaeidinae</taxon>
        <taxon>Elaeis</taxon>
    </lineage>
</organism>
<dbReference type="RefSeq" id="XP_019710015.1">
    <property type="nucleotide sequence ID" value="XM_019854456.2"/>
</dbReference>
<dbReference type="KEGG" id="egu:105055878"/>
<keyword evidence="3" id="KW-0805">Transcription regulation</keyword>
<dbReference type="SMART" id="SM00353">
    <property type="entry name" value="HLH"/>
    <property type="match status" value="1"/>
</dbReference>
<evidence type="ECO:0000259" key="7">
    <source>
        <dbReference type="PROSITE" id="PS50888"/>
    </source>
</evidence>
<evidence type="ECO:0000313" key="8">
    <source>
        <dbReference type="Proteomes" id="UP000504607"/>
    </source>
</evidence>
<evidence type="ECO:0000313" key="10">
    <source>
        <dbReference type="RefSeq" id="XP_019710015.1"/>
    </source>
</evidence>
<evidence type="ECO:0000256" key="6">
    <source>
        <dbReference type="SAM" id="MobiDB-lite"/>
    </source>
</evidence>
<evidence type="ECO:0000313" key="9">
    <source>
        <dbReference type="RefSeq" id="XP_010936187.1"/>
    </source>
</evidence>
<dbReference type="GeneID" id="105055878"/>
<dbReference type="OrthoDB" id="1609391at2759"/>
<dbReference type="InterPro" id="IPR024097">
    <property type="entry name" value="bHLH_ZIP_TF"/>
</dbReference>
<feature type="compositionally biased region" description="Basic and acidic residues" evidence="6">
    <location>
        <begin position="137"/>
        <end position="152"/>
    </location>
</feature>
<dbReference type="AlphaFoldDB" id="A0A6I9S1E1"/>
<dbReference type="PANTHER" id="PTHR12565">
    <property type="entry name" value="STEROL REGULATORY ELEMENT-BINDING PROTEIN"/>
    <property type="match status" value="1"/>
</dbReference>
<evidence type="ECO:0000256" key="5">
    <source>
        <dbReference type="ARBA" id="ARBA00023242"/>
    </source>
</evidence>
<dbReference type="GO" id="GO:0046983">
    <property type="term" value="F:protein dimerization activity"/>
    <property type="evidence" value="ECO:0007669"/>
    <property type="project" value="InterPro"/>
</dbReference>
<protein>
    <submittedName>
        <fullName evidence="9 10">Transcription factor bHLH74 isoform X1</fullName>
    </submittedName>
</protein>
<comment type="subcellular location">
    <subcellularLocation>
        <location evidence="1">Nucleus</location>
    </subcellularLocation>
</comment>
<dbReference type="Proteomes" id="UP000504607">
    <property type="component" value="Chromosome 13"/>
</dbReference>
<feature type="domain" description="BHLH" evidence="7">
    <location>
        <begin position="208"/>
        <end position="258"/>
    </location>
</feature>
<feature type="compositionally biased region" description="Basic and acidic residues" evidence="6">
    <location>
        <begin position="159"/>
        <end position="169"/>
    </location>
</feature>
<dbReference type="CDD" id="cd18919">
    <property type="entry name" value="bHLH_AtBPE_like"/>
    <property type="match status" value="1"/>
</dbReference>
<accession>A0A6I9S1E1</accession>
<evidence type="ECO:0000313" key="11">
    <source>
        <dbReference type="RefSeq" id="XP_029123879.1"/>
    </source>
</evidence>
<dbReference type="GO" id="GO:0003700">
    <property type="term" value="F:DNA-binding transcription factor activity"/>
    <property type="evidence" value="ECO:0007669"/>
    <property type="project" value="TreeGrafter"/>
</dbReference>
<keyword evidence="4" id="KW-0804">Transcription</keyword>
<dbReference type="Pfam" id="PF00010">
    <property type="entry name" value="HLH"/>
    <property type="match status" value="1"/>
</dbReference>
<dbReference type="InterPro" id="IPR011598">
    <property type="entry name" value="bHLH_dom"/>
</dbReference>
<sequence>MYSAQQSNQAVRTSSMTTPCSSVNVTEQYLVTDWNSFVPVDQNMEFNGSSSISCYNVRIPLNQETNCSIGDTLPSSFGNESFPEMVSSFDLSKSCQISSAIGPPNSPLTNDHSFGKYFKGKKRKHMAESGAVSPHSPLDRIQPEAEQKKDVSPESLKTPIEKDEREQKSELYPGVTTHKQAAKHAKEHLQDGDAPKEDYIHVRAKHGQATNSHSLAERVRREKISERMRLLQDLVPGCNKIIGKAVMLDEIINYVQSLQRQVEFLSMKLAAVSPELNLNIEQILLKDILHAQDGGSAVLGFGSGMSSLHPHLYGSSTRGVMRTEIMQNVPNSGDMLRAAPPHISPMAQISSAWHDELQNIVQMGFVPDAPATGGTEHNGSMKVEL</sequence>
<reference evidence="9 10" key="1">
    <citation type="submission" date="2025-04" db="UniProtKB">
        <authorList>
            <consortium name="RefSeq"/>
        </authorList>
    </citation>
    <scope>IDENTIFICATION</scope>
</reference>
<dbReference type="RefSeq" id="XP_029123879.1">
    <property type="nucleotide sequence ID" value="XM_029268046.1"/>
</dbReference>
<evidence type="ECO:0000256" key="3">
    <source>
        <dbReference type="ARBA" id="ARBA00023015"/>
    </source>
</evidence>
<keyword evidence="5" id="KW-0539">Nucleus</keyword>
<dbReference type="PANTHER" id="PTHR12565:SF184">
    <property type="entry name" value="BHLH TRANSCRIPTION FACTOR"/>
    <property type="match status" value="1"/>
</dbReference>
<evidence type="ECO:0000256" key="2">
    <source>
        <dbReference type="ARBA" id="ARBA00005510"/>
    </source>
</evidence>
<proteinExistence type="inferred from homology"/>
<dbReference type="SUPFAM" id="SSF47459">
    <property type="entry name" value="HLH, helix-loop-helix DNA-binding domain"/>
    <property type="match status" value="1"/>
</dbReference>
<dbReference type="InterPro" id="IPR036638">
    <property type="entry name" value="HLH_DNA-bd_sf"/>
</dbReference>
<keyword evidence="8" id="KW-1185">Reference proteome</keyword>
<dbReference type="PROSITE" id="PS50888">
    <property type="entry name" value="BHLH"/>
    <property type="match status" value="1"/>
</dbReference>
<evidence type="ECO:0000256" key="1">
    <source>
        <dbReference type="ARBA" id="ARBA00004123"/>
    </source>
</evidence>
<dbReference type="GO" id="GO:0005634">
    <property type="term" value="C:nucleus"/>
    <property type="evidence" value="ECO:0007669"/>
    <property type="project" value="UniProtKB-SubCell"/>
</dbReference>
<evidence type="ECO:0000256" key="4">
    <source>
        <dbReference type="ARBA" id="ARBA00023163"/>
    </source>
</evidence>
<feature type="region of interest" description="Disordered" evidence="6">
    <location>
        <begin position="125"/>
        <end position="194"/>
    </location>
</feature>
<dbReference type="Gene3D" id="4.10.280.10">
    <property type="entry name" value="Helix-loop-helix DNA-binding domain"/>
    <property type="match status" value="1"/>
</dbReference>
<gene>
    <name evidence="9 10 11" type="primary">LOC105055878</name>
</gene>
<name>A0A6I9S1E1_ELAGV</name>
<dbReference type="FunFam" id="4.10.280.10:FF:000002">
    <property type="entry name" value="Basic helix-loop-helix transcription factor"/>
    <property type="match status" value="1"/>
</dbReference>